<dbReference type="InterPro" id="IPR034660">
    <property type="entry name" value="DinB/YfiT-like"/>
</dbReference>
<dbReference type="Gene3D" id="1.20.120.450">
    <property type="entry name" value="dinb family like domain"/>
    <property type="match status" value="1"/>
</dbReference>
<dbReference type="EMBL" id="SJPW01000004">
    <property type="protein sequence ID" value="TWU54394.1"/>
    <property type="molecule type" value="Genomic_DNA"/>
</dbReference>
<evidence type="ECO:0000313" key="1">
    <source>
        <dbReference type="EMBL" id="TWU54394.1"/>
    </source>
</evidence>
<organism evidence="1 2">
    <name type="scientific">Rubripirellula tenax</name>
    <dbReference type="NCBI Taxonomy" id="2528015"/>
    <lineage>
        <taxon>Bacteria</taxon>
        <taxon>Pseudomonadati</taxon>
        <taxon>Planctomycetota</taxon>
        <taxon>Planctomycetia</taxon>
        <taxon>Pirellulales</taxon>
        <taxon>Pirellulaceae</taxon>
        <taxon>Rubripirellula</taxon>
    </lineage>
</organism>
<dbReference type="SUPFAM" id="SSF109854">
    <property type="entry name" value="DinB/YfiT-like putative metalloenzymes"/>
    <property type="match status" value="1"/>
</dbReference>
<keyword evidence="2" id="KW-1185">Reference proteome</keyword>
<evidence type="ECO:0008006" key="3">
    <source>
        <dbReference type="Google" id="ProtNLM"/>
    </source>
</evidence>
<sequence>MPNIGRMIAASAHRGIAYAERLIVGIESNDFASFARVGDRVIESNHPAFICGHLSIYPANILQNLDVDAGQIAPTDEFSRLFSHEAKCVDGRNGDVYPAMDKITDAFFAAYKVATAAIESTDDEVFLRENPNERMRTMFPTIGAMHAFYVGGHFMMHMGQWSAWRRVMGMPAA</sequence>
<gene>
    <name evidence="1" type="ORF">Poly51_31130</name>
</gene>
<dbReference type="AlphaFoldDB" id="A0A5C6F1D0"/>
<reference evidence="1 2" key="1">
    <citation type="submission" date="2019-02" db="EMBL/GenBank/DDBJ databases">
        <title>Deep-cultivation of Planctomycetes and their phenomic and genomic characterization uncovers novel biology.</title>
        <authorList>
            <person name="Wiegand S."/>
            <person name="Jogler M."/>
            <person name="Boedeker C."/>
            <person name="Pinto D."/>
            <person name="Vollmers J."/>
            <person name="Rivas-Marin E."/>
            <person name="Kohn T."/>
            <person name="Peeters S.H."/>
            <person name="Heuer A."/>
            <person name="Rast P."/>
            <person name="Oberbeckmann S."/>
            <person name="Bunk B."/>
            <person name="Jeske O."/>
            <person name="Meyerdierks A."/>
            <person name="Storesund J.E."/>
            <person name="Kallscheuer N."/>
            <person name="Luecker S."/>
            <person name="Lage O.M."/>
            <person name="Pohl T."/>
            <person name="Merkel B.J."/>
            <person name="Hornburger P."/>
            <person name="Mueller R.-W."/>
            <person name="Bruemmer F."/>
            <person name="Labrenz M."/>
            <person name="Spormann A.M."/>
            <person name="Op Den Camp H."/>
            <person name="Overmann J."/>
            <person name="Amann R."/>
            <person name="Jetten M.S.M."/>
            <person name="Mascher T."/>
            <person name="Medema M.H."/>
            <person name="Devos D.P."/>
            <person name="Kaster A.-K."/>
            <person name="Ovreas L."/>
            <person name="Rohde M."/>
            <person name="Galperin M.Y."/>
            <person name="Jogler C."/>
        </authorList>
    </citation>
    <scope>NUCLEOTIDE SEQUENCE [LARGE SCALE GENOMIC DNA]</scope>
    <source>
        <strain evidence="1 2">Poly51</strain>
    </source>
</reference>
<accession>A0A5C6F1D0</accession>
<proteinExistence type="predicted"/>
<protein>
    <recommendedName>
        <fullName evidence="3">DinB superfamily protein</fullName>
    </recommendedName>
</protein>
<name>A0A5C6F1D0_9BACT</name>
<evidence type="ECO:0000313" key="2">
    <source>
        <dbReference type="Proteomes" id="UP000318288"/>
    </source>
</evidence>
<comment type="caution">
    <text evidence="1">The sequence shown here is derived from an EMBL/GenBank/DDBJ whole genome shotgun (WGS) entry which is preliminary data.</text>
</comment>
<dbReference type="Proteomes" id="UP000318288">
    <property type="component" value="Unassembled WGS sequence"/>
</dbReference>